<dbReference type="AlphaFoldDB" id="A0AAD4YPK7"/>
<evidence type="ECO:0000313" key="1">
    <source>
        <dbReference type="EMBL" id="KAI5316896.1"/>
    </source>
</evidence>
<reference evidence="1 2" key="1">
    <citation type="journal article" date="2022" name="G3 (Bethesda)">
        <title>Whole-genome sequence and methylome profiling of the almond [Prunus dulcis (Mill.) D.A. Webb] cultivar 'Nonpareil'.</title>
        <authorList>
            <person name="D'Amico-Willman K.M."/>
            <person name="Ouma W.Z."/>
            <person name="Meulia T."/>
            <person name="Sideli G.M."/>
            <person name="Gradziel T.M."/>
            <person name="Fresnedo-Ramirez J."/>
        </authorList>
    </citation>
    <scope>NUCLEOTIDE SEQUENCE [LARGE SCALE GENOMIC DNA]</scope>
    <source>
        <strain evidence="1">Clone GOH B32 T37-40</strain>
    </source>
</reference>
<dbReference type="Proteomes" id="UP001054821">
    <property type="component" value="Chromosome 7"/>
</dbReference>
<sequence length="126" mass="14518">MDLWMLGILRLQGSLLRVPEPMGESCTEYRWKCFKNCLGALDGTYIKVRWEGSASDSQVLRDAIARPNGLKVPTSYYYLVDGGYINGEEFLAPYRGTRCHISKWRDGYTVANHQEYFNMRHSQAIN</sequence>
<proteinExistence type="predicted"/>
<comment type="caution">
    <text evidence="1">The sequence shown here is derived from an EMBL/GenBank/DDBJ whole genome shotgun (WGS) entry which is preliminary data.</text>
</comment>
<dbReference type="PANTHER" id="PTHR22930">
    <property type="match status" value="1"/>
</dbReference>
<gene>
    <name evidence="1" type="ORF">L3X38_036603</name>
</gene>
<accession>A0AAD4YPK7</accession>
<organism evidence="1 2">
    <name type="scientific">Prunus dulcis</name>
    <name type="common">Almond</name>
    <name type="synonym">Amygdalus dulcis</name>
    <dbReference type="NCBI Taxonomy" id="3755"/>
    <lineage>
        <taxon>Eukaryota</taxon>
        <taxon>Viridiplantae</taxon>
        <taxon>Streptophyta</taxon>
        <taxon>Embryophyta</taxon>
        <taxon>Tracheophyta</taxon>
        <taxon>Spermatophyta</taxon>
        <taxon>Magnoliopsida</taxon>
        <taxon>eudicotyledons</taxon>
        <taxon>Gunneridae</taxon>
        <taxon>Pentapetalae</taxon>
        <taxon>rosids</taxon>
        <taxon>fabids</taxon>
        <taxon>Rosales</taxon>
        <taxon>Rosaceae</taxon>
        <taxon>Amygdaloideae</taxon>
        <taxon>Amygdaleae</taxon>
        <taxon>Prunus</taxon>
    </lineage>
</organism>
<name>A0AAD4YPK7_PRUDU</name>
<evidence type="ECO:0000313" key="2">
    <source>
        <dbReference type="Proteomes" id="UP001054821"/>
    </source>
</evidence>
<dbReference type="PANTHER" id="PTHR22930:SF293">
    <property type="entry name" value="PROTEIN ALP1-LIKE"/>
    <property type="match status" value="1"/>
</dbReference>
<evidence type="ECO:0008006" key="3">
    <source>
        <dbReference type="Google" id="ProtNLM"/>
    </source>
</evidence>
<protein>
    <recommendedName>
        <fullName evidence="3">DDE Tnp4 domain-containing protein</fullName>
    </recommendedName>
</protein>
<dbReference type="EMBL" id="JAJFAZ020000007">
    <property type="protein sequence ID" value="KAI5316896.1"/>
    <property type="molecule type" value="Genomic_DNA"/>
</dbReference>
<keyword evidence="2" id="KW-1185">Reference proteome</keyword>
<dbReference type="InterPro" id="IPR045249">
    <property type="entry name" value="HARBI1-like"/>
</dbReference>